<dbReference type="SFLD" id="SFLDS00001">
    <property type="entry name" value="Enolase"/>
    <property type="match status" value="1"/>
</dbReference>
<dbReference type="NCBIfam" id="NF011654">
    <property type="entry name" value="PRK15072.1"/>
    <property type="match status" value="1"/>
</dbReference>
<protein>
    <submittedName>
        <fullName evidence="2">D-galactonate dehydratase family protein</fullName>
    </submittedName>
</protein>
<dbReference type="SMART" id="SM00922">
    <property type="entry name" value="MR_MLE"/>
    <property type="match status" value="1"/>
</dbReference>
<dbReference type="InterPro" id="IPR029065">
    <property type="entry name" value="Enolase_C-like"/>
</dbReference>
<dbReference type="InterPro" id="IPR029017">
    <property type="entry name" value="Enolase-like_N"/>
</dbReference>
<dbReference type="PANTHER" id="PTHR48080:SF6">
    <property type="entry name" value="STARVATION-SENSING PROTEIN RSPA"/>
    <property type="match status" value="1"/>
</dbReference>
<dbReference type="GO" id="GO:0008927">
    <property type="term" value="F:mannonate dehydratase activity"/>
    <property type="evidence" value="ECO:0007669"/>
    <property type="project" value="UniProtKB-ARBA"/>
</dbReference>
<dbReference type="NCBIfam" id="NF043051">
    <property type="entry name" value="ManoateDhtManD"/>
    <property type="match status" value="1"/>
</dbReference>
<dbReference type="SUPFAM" id="SSF54826">
    <property type="entry name" value="Enolase N-terminal domain-like"/>
    <property type="match status" value="1"/>
</dbReference>
<dbReference type="AlphaFoldDB" id="A0A9D2RQC0"/>
<name>A0A9D2RQC0_9MICO</name>
<dbReference type="EMBL" id="DWZH01000103">
    <property type="protein sequence ID" value="HJB11511.1"/>
    <property type="molecule type" value="Genomic_DNA"/>
</dbReference>
<evidence type="ECO:0000313" key="3">
    <source>
        <dbReference type="Proteomes" id="UP000823823"/>
    </source>
</evidence>
<dbReference type="GO" id="GO:0016052">
    <property type="term" value="P:carbohydrate catabolic process"/>
    <property type="evidence" value="ECO:0007669"/>
    <property type="project" value="UniProtKB-ARBA"/>
</dbReference>
<evidence type="ECO:0000259" key="1">
    <source>
        <dbReference type="SMART" id="SM00922"/>
    </source>
</evidence>
<dbReference type="InterPro" id="IPR034589">
    <property type="entry name" value="D-mannonate_dehydratase-like"/>
</dbReference>
<sequence length="412" mass="44851">MAIDRIDIDVTSPGRNFVTAVVTTSEGITGLGDATLNGRELSVASYLRDHVAPTLIGRDESAIEQTWQYLYRGAYWRRGPVTMSAIAAIDMALWDIAAKKAGVPLYKLLGGACRTGLLSYAHASGTTIDSLLAAVRGYVENGFHAVRIQAGVPGLGQIYGVHDTAPGETYEYEPAGRLTEGAPLRPAEESWDTAAYLRHLPEVFAAVREEFGGDLRILHDGHHRMSPIEAAKLARSIEPYDPFWLEDATPGEDQTALRLIRQHSVTPLAIGEVFNSVHDYQVLITERLIDYVRSSATHAGGITGLRQIMTFAGVYGIRSGFHGPTDVSPVGMAANLHLGLAIHNFGIQEYMPHSDVTLEVFRTSYRFEDGLLHPGEAPGLGVELDREAAAAHEYVPAYLPVNRLADGTVHDW</sequence>
<evidence type="ECO:0000313" key="2">
    <source>
        <dbReference type="EMBL" id="HJB11511.1"/>
    </source>
</evidence>
<dbReference type="Pfam" id="PF13378">
    <property type="entry name" value="MR_MLE_C"/>
    <property type="match status" value="1"/>
</dbReference>
<dbReference type="InterPro" id="IPR034593">
    <property type="entry name" value="DgoD-like"/>
</dbReference>
<dbReference type="GO" id="GO:0000287">
    <property type="term" value="F:magnesium ion binding"/>
    <property type="evidence" value="ECO:0007669"/>
    <property type="project" value="UniProtKB-ARBA"/>
</dbReference>
<gene>
    <name evidence="2" type="ORF">H9786_13480</name>
</gene>
<dbReference type="InterPro" id="IPR013341">
    <property type="entry name" value="Mandelate_racemase_N_dom"/>
</dbReference>
<accession>A0A9D2RQC0</accession>
<dbReference type="Pfam" id="PF02746">
    <property type="entry name" value="MR_MLE_N"/>
    <property type="match status" value="1"/>
</dbReference>
<dbReference type="GO" id="GO:0009063">
    <property type="term" value="P:amino acid catabolic process"/>
    <property type="evidence" value="ECO:0007669"/>
    <property type="project" value="InterPro"/>
</dbReference>
<dbReference type="PROSITE" id="PS00908">
    <property type="entry name" value="MR_MLE_1"/>
    <property type="match status" value="1"/>
</dbReference>
<reference evidence="2" key="2">
    <citation type="submission" date="2021-04" db="EMBL/GenBank/DDBJ databases">
        <authorList>
            <person name="Gilroy R."/>
        </authorList>
    </citation>
    <scope>NUCLEOTIDE SEQUENCE</scope>
    <source>
        <strain evidence="2">ChiHjej13B12-24818</strain>
    </source>
</reference>
<proteinExistence type="predicted"/>
<organism evidence="2 3">
    <name type="scientific">Candidatus Brachybacterium merdavium</name>
    <dbReference type="NCBI Taxonomy" id="2838513"/>
    <lineage>
        <taxon>Bacteria</taxon>
        <taxon>Bacillati</taxon>
        <taxon>Actinomycetota</taxon>
        <taxon>Actinomycetes</taxon>
        <taxon>Micrococcales</taxon>
        <taxon>Dermabacteraceae</taxon>
        <taxon>Brachybacterium</taxon>
    </lineage>
</organism>
<dbReference type="SUPFAM" id="SSF51604">
    <property type="entry name" value="Enolase C-terminal domain-like"/>
    <property type="match status" value="1"/>
</dbReference>
<reference evidence="2" key="1">
    <citation type="journal article" date="2021" name="PeerJ">
        <title>Extensive microbial diversity within the chicken gut microbiome revealed by metagenomics and culture.</title>
        <authorList>
            <person name="Gilroy R."/>
            <person name="Ravi A."/>
            <person name="Getino M."/>
            <person name="Pursley I."/>
            <person name="Horton D.L."/>
            <person name="Alikhan N.F."/>
            <person name="Baker D."/>
            <person name="Gharbi K."/>
            <person name="Hall N."/>
            <person name="Watson M."/>
            <person name="Adriaenssens E.M."/>
            <person name="Foster-Nyarko E."/>
            <person name="Jarju S."/>
            <person name="Secka A."/>
            <person name="Antonio M."/>
            <person name="Oren A."/>
            <person name="Chaudhuri R.R."/>
            <person name="La Ragione R."/>
            <person name="Hildebrand F."/>
            <person name="Pallen M.J."/>
        </authorList>
    </citation>
    <scope>NUCLEOTIDE SEQUENCE</scope>
    <source>
        <strain evidence="2">ChiHjej13B12-24818</strain>
    </source>
</reference>
<dbReference type="InterPro" id="IPR018110">
    <property type="entry name" value="Mandel_Rmase/mucon_lact_enz_CS"/>
</dbReference>
<comment type="caution">
    <text evidence="2">The sequence shown here is derived from an EMBL/GenBank/DDBJ whole genome shotgun (WGS) entry which is preliminary data.</text>
</comment>
<dbReference type="InterPro" id="IPR036849">
    <property type="entry name" value="Enolase-like_C_sf"/>
</dbReference>
<dbReference type="Gene3D" id="3.30.390.10">
    <property type="entry name" value="Enolase-like, N-terminal domain"/>
    <property type="match status" value="1"/>
</dbReference>
<dbReference type="SFLD" id="SFLDG00033">
    <property type="entry name" value="mannonate_dehydratase"/>
    <property type="match status" value="1"/>
</dbReference>
<dbReference type="InterPro" id="IPR013342">
    <property type="entry name" value="Mandelate_racemase_C"/>
</dbReference>
<feature type="domain" description="Mandelate racemase/muconate lactonizing enzyme C-terminal" evidence="1">
    <location>
        <begin position="128"/>
        <end position="267"/>
    </location>
</feature>
<dbReference type="Proteomes" id="UP000823823">
    <property type="component" value="Unassembled WGS sequence"/>
</dbReference>
<dbReference type="Gene3D" id="3.20.20.120">
    <property type="entry name" value="Enolase-like C-terminal domain"/>
    <property type="match status" value="1"/>
</dbReference>
<dbReference type="PANTHER" id="PTHR48080">
    <property type="entry name" value="D-GALACTONATE DEHYDRATASE-RELATED"/>
    <property type="match status" value="1"/>
</dbReference>